<dbReference type="AlphaFoldDB" id="A0A511X619"/>
<organism evidence="1 2">
    <name type="scientific">Acetobacter nitrogenifigens DSM 23921 = NBRC 105050</name>
    <dbReference type="NCBI Taxonomy" id="1120919"/>
    <lineage>
        <taxon>Bacteria</taxon>
        <taxon>Pseudomonadati</taxon>
        <taxon>Pseudomonadota</taxon>
        <taxon>Alphaproteobacteria</taxon>
        <taxon>Acetobacterales</taxon>
        <taxon>Acetobacteraceae</taxon>
        <taxon>Acetobacter</taxon>
    </lineage>
</organism>
<dbReference type="EMBL" id="BJYF01000001">
    <property type="protein sequence ID" value="GEN58391.1"/>
    <property type="molecule type" value="Genomic_DNA"/>
</dbReference>
<comment type="caution">
    <text evidence="1">The sequence shown here is derived from an EMBL/GenBank/DDBJ whole genome shotgun (WGS) entry which is preliminary data.</text>
</comment>
<accession>A0A511X619</accession>
<evidence type="ECO:0000313" key="2">
    <source>
        <dbReference type="Proteomes" id="UP000321635"/>
    </source>
</evidence>
<name>A0A511X619_9PROT</name>
<sequence length="52" mass="5862">MVSQHFGGRGSVAALIRGAAINPRRNGRLDGRLGRFFQGGWLRPYLLMHLQR</sequence>
<dbReference type="Proteomes" id="UP000321635">
    <property type="component" value="Unassembled WGS sequence"/>
</dbReference>
<protein>
    <submittedName>
        <fullName evidence="1">Uncharacterized protein</fullName>
    </submittedName>
</protein>
<reference evidence="1 2" key="1">
    <citation type="submission" date="2019-07" db="EMBL/GenBank/DDBJ databases">
        <title>Whole genome shotgun sequence of Acetobacter nitrogenifigens NBRC 105050.</title>
        <authorList>
            <person name="Hosoyama A."/>
            <person name="Uohara A."/>
            <person name="Ohji S."/>
            <person name="Ichikawa N."/>
        </authorList>
    </citation>
    <scope>NUCLEOTIDE SEQUENCE [LARGE SCALE GENOMIC DNA]</scope>
    <source>
        <strain evidence="1 2">NBRC 105050</strain>
    </source>
</reference>
<gene>
    <name evidence="1" type="ORF">ANI02nite_02750</name>
</gene>
<proteinExistence type="predicted"/>
<evidence type="ECO:0000313" key="1">
    <source>
        <dbReference type="EMBL" id="GEN58391.1"/>
    </source>
</evidence>
<keyword evidence="2" id="KW-1185">Reference proteome</keyword>